<gene>
    <name evidence="2" type="ORF">CONPUDRAFT_160564</name>
</gene>
<proteinExistence type="predicted"/>
<dbReference type="Proteomes" id="UP000053558">
    <property type="component" value="Unassembled WGS sequence"/>
</dbReference>
<evidence type="ECO:0000313" key="3">
    <source>
        <dbReference type="Proteomes" id="UP000053558"/>
    </source>
</evidence>
<sequence length="357" mass="37995">MYTEPFPLCNRPATFCSLDDLSPREGERASTPCTCSLSRYLRSPLPTSLPLPSTTPLPRRHPYPDNASPHPPTSSLSCSLLALVSTCARACLGIFVPATLSSAHAPPAGKLEMKAEGFLSHPVPGTSTCPSTVTAYTLPGRSAWTSVVVEAQHQHHPAEEFCSVCRTPASLPAGSYDNDNDYMDIRPDHPPSSPPHHPPAARSISSPTFASSTTSSTTVPCLSHTFSSRREQQAGVEPPPGTASSSAHIPILASSSSARVAPPSSSSALTPAPLPSSRSKRLRRKARVRAAPIEREDDSDAPPVSKVAPHHCDADELGLYDNSDGGEEIHNNPLLHTQEVEEEEEERLVIRLPAAAP</sequence>
<keyword evidence="3" id="KW-1185">Reference proteome</keyword>
<feature type="region of interest" description="Disordered" evidence="1">
    <location>
        <begin position="254"/>
        <end position="347"/>
    </location>
</feature>
<dbReference type="EMBL" id="JH711600">
    <property type="protein sequence ID" value="EIW73933.1"/>
    <property type="molecule type" value="Genomic_DNA"/>
</dbReference>
<dbReference type="GeneID" id="19204326"/>
<protein>
    <submittedName>
        <fullName evidence="2">Uncharacterized protein</fullName>
    </submittedName>
</protein>
<reference evidence="3" key="1">
    <citation type="journal article" date="2012" name="Science">
        <title>The Paleozoic origin of enzymatic lignin decomposition reconstructed from 31 fungal genomes.</title>
        <authorList>
            <person name="Floudas D."/>
            <person name="Binder M."/>
            <person name="Riley R."/>
            <person name="Barry K."/>
            <person name="Blanchette R.A."/>
            <person name="Henrissat B."/>
            <person name="Martinez A.T."/>
            <person name="Otillar R."/>
            <person name="Spatafora J.W."/>
            <person name="Yadav J.S."/>
            <person name="Aerts A."/>
            <person name="Benoit I."/>
            <person name="Boyd A."/>
            <person name="Carlson A."/>
            <person name="Copeland A."/>
            <person name="Coutinho P.M."/>
            <person name="de Vries R.P."/>
            <person name="Ferreira P."/>
            <person name="Findley K."/>
            <person name="Foster B."/>
            <person name="Gaskell J."/>
            <person name="Glotzer D."/>
            <person name="Gorecki P."/>
            <person name="Heitman J."/>
            <person name="Hesse C."/>
            <person name="Hori C."/>
            <person name="Igarashi K."/>
            <person name="Jurgens J.A."/>
            <person name="Kallen N."/>
            <person name="Kersten P."/>
            <person name="Kohler A."/>
            <person name="Kuees U."/>
            <person name="Kumar T.K.A."/>
            <person name="Kuo A."/>
            <person name="LaButti K."/>
            <person name="Larrondo L.F."/>
            <person name="Lindquist E."/>
            <person name="Ling A."/>
            <person name="Lombard V."/>
            <person name="Lucas S."/>
            <person name="Lundell T."/>
            <person name="Martin R."/>
            <person name="McLaughlin D.J."/>
            <person name="Morgenstern I."/>
            <person name="Morin E."/>
            <person name="Murat C."/>
            <person name="Nagy L.G."/>
            <person name="Nolan M."/>
            <person name="Ohm R.A."/>
            <person name="Patyshakuliyeva A."/>
            <person name="Rokas A."/>
            <person name="Ruiz-Duenas F.J."/>
            <person name="Sabat G."/>
            <person name="Salamov A."/>
            <person name="Samejima M."/>
            <person name="Schmutz J."/>
            <person name="Slot J.C."/>
            <person name="St John F."/>
            <person name="Stenlid J."/>
            <person name="Sun H."/>
            <person name="Sun S."/>
            <person name="Syed K."/>
            <person name="Tsang A."/>
            <person name="Wiebenga A."/>
            <person name="Young D."/>
            <person name="Pisabarro A."/>
            <person name="Eastwood D.C."/>
            <person name="Martin F."/>
            <person name="Cullen D."/>
            <person name="Grigoriev I.V."/>
            <person name="Hibbett D.S."/>
        </authorList>
    </citation>
    <scope>NUCLEOTIDE SEQUENCE [LARGE SCALE GENOMIC DNA]</scope>
    <source>
        <strain evidence="3">RWD-64-598 SS2</strain>
    </source>
</reference>
<feature type="region of interest" description="Disordered" evidence="1">
    <location>
        <begin position="228"/>
        <end position="247"/>
    </location>
</feature>
<evidence type="ECO:0000256" key="1">
    <source>
        <dbReference type="SAM" id="MobiDB-lite"/>
    </source>
</evidence>
<feature type="region of interest" description="Disordered" evidence="1">
    <location>
        <begin position="46"/>
        <end position="70"/>
    </location>
</feature>
<name>R7SCP6_CONPW</name>
<dbReference type="KEGG" id="cput:CONPUDRAFT_160564"/>
<feature type="compositionally biased region" description="Low complexity" evidence="1">
    <location>
        <begin position="254"/>
        <end position="277"/>
    </location>
</feature>
<dbReference type="RefSeq" id="XP_007775897.1">
    <property type="nucleotide sequence ID" value="XM_007777707.1"/>
</dbReference>
<feature type="region of interest" description="Disordered" evidence="1">
    <location>
        <begin position="176"/>
        <end position="221"/>
    </location>
</feature>
<accession>R7SCP6</accession>
<feature type="compositionally biased region" description="Basic residues" evidence="1">
    <location>
        <begin position="278"/>
        <end position="288"/>
    </location>
</feature>
<dbReference type="AlphaFoldDB" id="R7SCP6"/>
<evidence type="ECO:0000313" key="2">
    <source>
        <dbReference type="EMBL" id="EIW73933.1"/>
    </source>
</evidence>
<feature type="compositionally biased region" description="Low complexity" evidence="1">
    <location>
        <begin position="200"/>
        <end position="218"/>
    </location>
</feature>
<organism evidence="2 3">
    <name type="scientific">Coniophora puteana (strain RWD-64-598)</name>
    <name type="common">Brown rot fungus</name>
    <dbReference type="NCBI Taxonomy" id="741705"/>
    <lineage>
        <taxon>Eukaryota</taxon>
        <taxon>Fungi</taxon>
        <taxon>Dikarya</taxon>
        <taxon>Basidiomycota</taxon>
        <taxon>Agaricomycotina</taxon>
        <taxon>Agaricomycetes</taxon>
        <taxon>Agaricomycetidae</taxon>
        <taxon>Boletales</taxon>
        <taxon>Coniophorineae</taxon>
        <taxon>Coniophoraceae</taxon>
        <taxon>Coniophora</taxon>
    </lineage>
</organism>